<dbReference type="Gene3D" id="1.20.1290.10">
    <property type="entry name" value="AhpD-like"/>
    <property type="match status" value="1"/>
</dbReference>
<dbReference type="EMBL" id="PDOA01000029">
    <property type="protein sequence ID" value="PWC26618.1"/>
    <property type="molecule type" value="Genomic_DNA"/>
</dbReference>
<keyword evidence="2" id="KW-0575">Peroxidase</keyword>
<dbReference type="OrthoDB" id="9801997at2"/>
<dbReference type="PANTHER" id="PTHR34846:SF10">
    <property type="entry name" value="CYTOPLASMIC PROTEIN"/>
    <property type="match status" value="1"/>
</dbReference>
<feature type="domain" description="Carboxymuconolactone decarboxylase-like" evidence="1">
    <location>
        <begin position="12"/>
        <end position="94"/>
    </location>
</feature>
<accession>A0A2U1UY83</accession>
<proteinExistence type="predicted"/>
<dbReference type="SUPFAM" id="SSF69118">
    <property type="entry name" value="AhpD-like"/>
    <property type="match status" value="1"/>
</dbReference>
<evidence type="ECO:0000313" key="2">
    <source>
        <dbReference type="EMBL" id="PWC26618.1"/>
    </source>
</evidence>
<reference evidence="3" key="1">
    <citation type="submission" date="2017-10" db="EMBL/GenBank/DDBJ databases">
        <authorList>
            <person name="Toshchakov S.V."/>
            <person name="Goeva M.A."/>
        </authorList>
    </citation>
    <scope>NUCLEOTIDE SEQUENCE [LARGE SCALE GENOMIC DNA]</scope>
    <source>
        <strain evidence="3">JR1/69-1-13</strain>
    </source>
</reference>
<dbReference type="InterPro" id="IPR029032">
    <property type="entry name" value="AhpD-like"/>
</dbReference>
<name>A0A2U1UY83_9PROT</name>
<dbReference type="Proteomes" id="UP000245048">
    <property type="component" value="Unassembled WGS sequence"/>
</dbReference>
<organism evidence="2 3">
    <name type="scientific">Teichococcus aestuarii</name>
    <dbReference type="NCBI Taxonomy" id="568898"/>
    <lineage>
        <taxon>Bacteria</taxon>
        <taxon>Pseudomonadati</taxon>
        <taxon>Pseudomonadota</taxon>
        <taxon>Alphaproteobacteria</taxon>
        <taxon>Acetobacterales</taxon>
        <taxon>Roseomonadaceae</taxon>
        <taxon>Roseomonas</taxon>
    </lineage>
</organism>
<gene>
    <name evidence="2" type="ORF">CR165_22285</name>
</gene>
<evidence type="ECO:0000259" key="1">
    <source>
        <dbReference type="Pfam" id="PF02627"/>
    </source>
</evidence>
<dbReference type="AlphaFoldDB" id="A0A2U1UY83"/>
<dbReference type="GO" id="GO:0051920">
    <property type="term" value="F:peroxiredoxin activity"/>
    <property type="evidence" value="ECO:0007669"/>
    <property type="project" value="InterPro"/>
</dbReference>
<sequence>MTPRMNYYTQAPKLMQAMMGLERAVNQSGLEHGLIELVKTRASQINGCAFCIAMHTHDALKAGEDPARLFLLDAWREAPHYIPRERAALAWTEALTLVAQTHAPEADYEGLHPHFTEPEIVSLSVLIGTINAWNRLAIGFRSIPGQAPAEAAA</sequence>
<keyword evidence="2" id="KW-0560">Oxidoreductase</keyword>
<dbReference type="PANTHER" id="PTHR34846">
    <property type="entry name" value="4-CARBOXYMUCONOLACTONE DECARBOXYLASE FAMILY PROTEIN (AFU_ORTHOLOGUE AFUA_6G11590)"/>
    <property type="match status" value="1"/>
</dbReference>
<comment type="caution">
    <text evidence="2">The sequence shown here is derived from an EMBL/GenBank/DDBJ whole genome shotgun (WGS) entry which is preliminary data.</text>
</comment>
<protein>
    <submittedName>
        <fullName evidence="2">Alkylhydroperoxidase</fullName>
    </submittedName>
</protein>
<dbReference type="NCBIfam" id="TIGR00778">
    <property type="entry name" value="ahpD_dom"/>
    <property type="match status" value="1"/>
</dbReference>
<dbReference type="InterPro" id="IPR003779">
    <property type="entry name" value="CMD-like"/>
</dbReference>
<dbReference type="InterPro" id="IPR004675">
    <property type="entry name" value="AhpD_core"/>
</dbReference>
<evidence type="ECO:0000313" key="3">
    <source>
        <dbReference type="Proteomes" id="UP000245048"/>
    </source>
</evidence>
<keyword evidence="3" id="KW-1185">Reference proteome</keyword>
<dbReference type="Pfam" id="PF02627">
    <property type="entry name" value="CMD"/>
    <property type="match status" value="1"/>
</dbReference>